<dbReference type="HOGENOM" id="CLU_1141174_0_0_6"/>
<protein>
    <recommendedName>
        <fullName evidence="4">General secretion pathway protein GspN</fullName>
    </recommendedName>
</protein>
<feature type="region of interest" description="Disordered" evidence="1">
    <location>
        <begin position="190"/>
        <end position="218"/>
    </location>
</feature>
<dbReference type="EMBL" id="CP008884">
    <property type="protein sequence ID" value="AIF46605.1"/>
    <property type="molecule type" value="Genomic_DNA"/>
</dbReference>
<evidence type="ECO:0008006" key="4">
    <source>
        <dbReference type="Google" id="ProtNLM"/>
    </source>
</evidence>
<keyword evidence="3" id="KW-1185">Reference proteome</keyword>
<evidence type="ECO:0000313" key="3">
    <source>
        <dbReference type="Proteomes" id="UP000027987"/>
    </source>
</evidence>
<gene>
    <name evidence="2" type="ORF">HY57_04660</name>
</gene>
<dbReference type="PATRIC" id="fig|1217721.7.peg.976"/>
<dbReference type="Proteomes" id="UP000027987">
    <property type="component" value="Chromosome"/>
</dbReference>
<dbReference type="RefSeq" id="WP_038579379.1">
    <property type="nucleotide sequence ID" value="NZ_CP008884.1"/>
</dbReference>
<evidence type="ECO:0000256" key="1">
    <source>
        <dbReference type="SAM" id="MobiDB-lite"/>
    </source>
</evidence>
<dbReference type="STRING" id="1217721.HY57_04660"/>
<organism evidence="2 3">
    <name type="scientific">Dyella japonica A8</name>
    <dbReference type="NCBI Taxonomy" id="1217721"/>
    <lineage>
        <taxon>Bacteria</taxon>
        <taxon>Pseudomonadati</taxon>
        <taxon>Pseudomonadota</taxon>
        <taxon>Gammaproteobacteria</taxon>
        <taxon>Lysobacterales</taxon>
        <taxon>Rhodanobacteraceae</taxon>
        <taxon>Dyella</taxon>
    </lineage>
</organism>
<dbReference type="AlphaFoldDB" id="A0A075JYF1"/>
<accession>A0A075JYF1</accession>
<sequence>MNAAAQRRLTPVLGGVAVLFGVLLLVLLAGAGRGVAWGPPRAAAPLPPARDQGLPPPVPLAQFSAVWTQPLFNNDRKPTLRAASGGASLGDMSLTGIILTPALHMALLRDKSGDHEVRVREGDTLPDGSWRLVELKPRAAVFESSSGRTELELPAGAPIDMPKPPGNAPQGNLPPVPGAMSVVPVPAPQNGPMLNVGSPANAPNPVLQSPNGADSQADRIRMLRETIQKRRAQQQAATPEGAH</sequence>
<dbReference type="KEGG" id="dja:HY57_04660"/>
<reference evidence="2 3" key="1">
    <citation type="submission" date="2014-07" db="EMBL/GenBank/DDBJ databases">
        <title>Complete Genome Sequence of Dyella japonica Strain A8 Isolated from Malaysian Tropical Soil.</title>
        <authorList>
            <person name="Hui R.K.H."/>
            <person name="Chen J.-W."/>
            <person name="Chan K.-G."/>
            <person name="Leung F.C.C."/>
        </authorList>
    </citation>
    <scope>NUCLEOTIDE SEQUENCE [LARGE SCALE GENOMIC DNA]</scope>
    <source>
        <strain evidence="2 3">A8</strain>
    </source>
</reference>
<proteinExistence type="predicted"/>
<name>A0A075JYF1_9GAMM</name>
<evidence type="ECO:0000313" key="2">
    <source>
        <dbReference type="EMBL" id="AIF46605.1"/>
    </source>
</evidence>